<dbReference type="AlphaFoldDB" id="A0A183PNF5"/>
<evidence type="ECO:0000313" key="2">
    <source>
        <dbReference type="Proteomes" id="UP000269396"/>
    </source>
</evidence>
<protein>
    <submittedName>
        <fullName evidence="1">Uncharacterized protein</fullName>
    </submittedName>
</protein>
<gene>
    <name evidence="1" type="ORF">SMTD_LOCUS15891</name>
</gene>
<dbReference type="Proteomes" id="UP000269396">
    <property type="component" value="Unassembled WGS sequence"/>
</dbReference>
<name>A0A183PNF5_9TREM</name>
<sequence length="68" mass="7323">MTLFIPKSKLTAILTGLSFSVVFFSSTFCCVLFFLLVDLAEEPVVTGVVFTDPLVDDGVSLKLSKSTS</sequence>
<keyword evidence="2" id="KW-1185">Reference proteome</keyword>
<evidence type="ECO:0000313" key="1">
    <source>
        <dbReference type="EMBL" id="VDP69843.1"/>
    </source>
</evidence>
<accession>A0A183PNF5</accession>
<dbReference type="EMBL" id="UZAL01036442">
    <property type="protein sequence ID" value="VDP69843.1"/>
    <property type="molecule type" value="Genomic_DNA"/>
</dbReference>
<organism evidence="1 2">
    <name type="scientific">Schistosoma mattheei</name>
    <dbReference type="NCBI Taxonomy" id="31246"/>
    <lineage>
        <taxon>Eukaryota</taxon>
        <taxon>Metazoa</taxon>
        <taxon>Spiralia</taxon>
        <taxon>Lophotrochozoa</taxon>
        <taxon>Platyhelminthes</taxon>
        <taxon>Trematoda</taxon>
        <taxon>Digenea</taxon>
        <taxon>Strigeidida</taxon>
        <taxon>Schistosomatoidea</taxon>
        <taxon>Schistosomatidae</taxon>
        <taxon>Schistosoma</taxon>
    </lineage>
</organism>
<proteinExistence type="predicted"/>
<reference evidence="1 2" key="1">
    <citation type="submission" date="2018-11" db="EMBL/GenBank/DDBJ databases">
        <authorList>
            <consortium name="Pathogen Informatics"/>
        </authorList>
    </citation>
    <scope>NUCLEOTIDE SEQUENCE [LARGE SCALE GENOMIC DNA]</scope>
    <source>
        <strain>Denwood</strain>
        <strain evidence="2">Zambia</strain>
    </source>
</reference>